<organism evidence="9 10">
    <name type="scientific">Cerasicoccus arenae</name>
    <dbReference type="NCBI Taxonomy" id="424488"/>
    <lineage>
        <taxon>Bacteria</taxon>
        <taxon>Pseudomonadati</taxon>
        <taxon>Verrucomicrobiota</taxon>
        <taxon>Opitutia</taxon>
        <taxon>Puniceicoccales</taxon>
        <taxon>Cerasicoccaceae</taxon>
        <taxon>Cerasicoccus</taxon>
    </lineage>
</organism>
<evidence type="ECO:0000256" key="3">
    <source>
        <dbReference type="ARBA" id="ARBA00022603"/>
    </source>
</evidence>
<evidence type="ECO:0000256" key="6">
    <source>
        <dbReference type="SAM" id="MobiDB-lite"/>
    </source>
</evidence>
<keyword evidence="5" id="KW-0949">S-adenosyl-L-methionine</keyword>
<dbReference type="PROSITE" id="PS50868">
    <property type="entry name" value="POST_SET"/>
    <property type="match status" value="1"/>
</dbReference>
<evidence type="ECO:0000256" key="2">
    <source>
        <dbReference type="ARBA" id="ARBA00022454"/>
    </source>
</evidence>
<keyword evidence="10" id="KW-1185">Reference proteome</keyword>
<dbReference type="SMART" id="SM00317">
    <property type="entry name" value="SET"/>
    <property type="match status" value="1"/>
</dbReference>
<feature type="domain" description="Post-SET" evidence="8">
    <location>
        <begin position="130"/>
        <end position="146"/>
    </location>
</feature>
<name>A0A8J3DKT6_9BACT</name>
<evidence type="ECO:0000256" key="4">
    <source>
        <dbReference type="ARBA" id="ARBA00022679"/>
    </source>
</evidence>
<reference evidence="9" key="1">
    <citation type="journal article" date="2014" name="Int. J. Syst. Evol. Microbiol.">
        <title>Complete genome sequence of Corynebacterium casei LMG S-19264T (=DSM 44701T), isolated from a smear-ripened cheese.</title>
        <authorList>
            <consortium name="US DOE Joint Genome Institute (JGI-PGF)"/>
            <person name="Walter F."/>
            <person name="Albersmeier A."/>
            <person name="Kalinowski J."/>
            <person name="Ruckert C."/>
        </authorList>
    </citation>
    <scope>NUCLEOTIDE SEQUENCE</scope>
    <source>
        <strain evidence="9">KCTC 12870</strain>
    </source>
</reference>
<feature type="compositionally biased region" description="Basic and acidic residues" evidence="6">
    <location>
        <begin position="193"/>
        <end position="203"/>
    </location>
</feature>
<sequence>MGKKGKLWELRGSSIHQQGMFARADIREGEKIIEYLGELIPKAESTQRCLDWEAEAREKDAGLVYVFDLNEEYDLDGNIENNPAKYINHSCEENCEAINEDDRIFIHAKRDIAKDEELSFDYGYDIECFLDHPCRCGSKRCVGYIVARDSRPKLKKLINKKQRETAKKAAAKKAASAAKKKKSAAKKTKSAAKPKDAKTEKSVKKAKTVKKPKAEKKSKDDKKSRSDKKTKVGKKKKKKS</sequence>
<dbReference type="PROSITE" id="PS50280">
    <property type="entry name" value="SET"/>
    <property type="match status" value="1"/>
</dbReference>
<feature type="compositionally biased region" description="Basic and acidic residues" evidence="6">
    <location>
        <begin position="215"/>
        <end position="230"/>
    </location>
</feature>
<feature type="domain" description="SET" evidence="7">
    <location>
        <begin position="6"/>
        <end position="123"/>
    </location>
</feature>
<evidence type="ECO:0000256" key="1">
    <source>
        <dbReference type="ARBA" id="ARBA00004286"/>
    </source>
</evidence>
<feature type="compositionally biased region" description="Basic residues" evidence="6">
    <location>
        <begin position="231"/>
        <end position="240"/>
    </location>
</feature>
<reference evidence="9" key="2">
    <citation type="submission" date="2020-09" db="EMBL/GenBank/DDBJ databases">
        <authorList>
            <person name="Sun Q."/>
            <person name="Kim S."/>
        </authorList>
    </citation>
    <scope>NUCLEOTIDE SEQUENCE</scope>
    <source>
        <strain evidence="9">KCTC 12870</strain>
    </source>
</reference>
<protein>
    <recommendedName>
        <fullName evidence="11">SET domain-containing protein-lysine N-methyltransferase</fullName>
    </recommendedName>
</protein>
<dbReference type="InterPro" id="IPR050777">
    <property type="entry name" value="SET2_Histone-Lys_MeTrsfase"/>
</dbReference>
<dbReference type="PANTHER" id="PTHR22884">
    <property type="entry name" value="SET DOMAIN PROTEINS"/>
    <property type="match status" value="1"/>
</dbReference>
<evidence type="ECO:0000259" key="8">
    <source>
        <dbReference type="PROSITE" id="PS50868"/>
    </source>
</evidence>
<dbReference type="Pfam" id="PF00856">
    <property type="entry name" value="SET"/>
    <property type="match status" value="1"/>
</dbReference>
<accession>A0A8J3DKT6</accession>
<dbReference type="GO" id="GO:0008168">
    <property type="term" value="F:methyltransferase activity"/>
    <property type="evidence" value="ECO:0007669"/>
    <property type="project" value="UniProtKB-KW"/>
</dbReference>
<dbReference type="InterPro" id="IPR001214">
    <property type="entry name" value="SET_dom"/>
</dbReference>
<keyword evidence="4" id="KW-0808">Transferase</keyword>
<dbReference type="Proteomes" id="UP000642829">
    <property type="component" value="Unassembled WGS sequence"/>
</dbReference>
<feature type="compositionally biased region" description="Basic residues" evidence="6">
    <location>
        <begin position="178"/>
        <end position="192"/>
    </location>
</feature>
<evidence type="ECO:0000259" key="7">
    <source>
        <dbReference type="PROSITE" id="PS50280"/>
    </source>
</evidence>
<proteinExistence type="predicted"/>
<comment type="subcellular location">
    <subcellularLocation>
        <location evidence="1">Chromosome</location>
    </subcellularLocation>
</comment>
<keyword evidence="3" id="KW-0489">Methyltransferase</keyword>
<dbReference type="Gene3D" id="2.170.270.10">
    <property type="entry name" value="SET domain"/>
    <property type="match status" value="1"/>
</dbReference>
<evidence type="ECO:0008006" key="11">
    <source>
        <dbReference type="Google" id="ProtNLM"/>
    </source>
</evidence>
<dbReference type="GO" id="GO:0032259">
    <property type="term" value="P:methylation"/>
    <property type="evidence" value="ECO:0007669"/>
    <property type="project" value="UniProtKB-KW"/>
</dbReference>
<dbReference type="GO" id="GO:0005694">
    <property type="term" value="C:chromosome"/>
    <property type="evidence" value="ECO:0007669"/>
    <property type="project" value="UniProtKB-SubCell"/>
</dbReference>
<evidence type="ECO:0000313" key="10">
    <source>
        <dbReference type="Proteomes" id="UP000642829"/>
    </source>
</evidence>
<gene>
    <name evidence="9" type="ORF">GCM10007047_31380</name>
</gene>
<dbReference type="SUPFAM" id="SSF82199">
    <property type="entry name" value="SET domain"/>
    <property type="match status" value="1"/>
</dbReference>
<evidence type="ECO:0000313" key="9">
    <source>
        <dbReference type="EMBL" id="GHC11766.1"/>
    </source>
</evidence>
<feature type="compositionally biased region" description="Basic residues" evidence="6">
    <location>
        <begin position="204"/>
        <end position="214"/>
    </location>
</feature>
<feature type="region of interest" description="Disordered" evidence="6">
    <location>
        <begin position="161"/>
        <end position="240"/>
    </location>
</feature>
<dbReference type="AlphaFoldDB" id="A0A8J3DKT6"/>
<dbReference type="InterPro" id="IPR003616">
    <property type="entry name" value="Post-SET_dom"/>
</dbReference>
<dbReference type="EMBL" id="BMXG01000026">
    <property type="protein sequence ID" value="GHC11766.1"/>
    <property type="molecule type" value="Genomic_DNA"/>
</dbReference>
<keyword evidence="2" id="KW-0158">Chromosome</keyword>
<dbReference type="InterPro" id="IPR046341">
    <property type="entry name" value="SET_dom_sf"/>
</dbReference>
<comment type="caution">
    <text evidence="9">The sequence shown here is derived from an EMBL/GenBank/DDBJ whole genome shotgun (WGS) entry which is preliminary data.</text>
</comment>
<dbReference type="RefSeq" id="WP_189516986.1">
    <property type="nucleotide sequence ID" value="NZ_BMXG01000026.1"/>
</dbReference>
<evidence type="ECO:0000256" key="5">
    <source>
        <dbReference type="ARBA" id="ARBA00022691"/>
    </source>
</evidence>